<accession>A0A1M7HSG3</accession>
<dbReference type="Pfam" id="PF03190">
    <property type="entry name" value="Thioredox_DsbH"/>
    <property type="match status" value="1"/>
</dbReference>
<evidence type="ECO:0000259" key="1">
    <source>
        <dbReference type="Pfam" id="PF03190"/>
    </source>
</evidence>
<dbReference type="InterPro" id="IPR008928">
    <property type="entry name" value="6-hairpin_glycosidase_sf"/>
</dbReference>
<keyword evidence="3" id="KW-1185">Reference proteome</keyword>
<dbReference type="SUPFAM" id="SSF52833">
    <property type="entry name" value="Thioredoxin-like"/>
    <property type="match status" value="1"/>
</dbReference>
<dbReference type="STRING" id="29534.SAMN05444366_2854"/>
<proteinExistence type="predicted"/>
<dbReference type="OrthoDB" id="9762614at2"/>
<dbReference type="SUPFAM" id="SSF48208">
    <property type="entry name" value="Six-hairpin glycosidases"/>
    <property type="match status" value="1"/>
</dbReference>
<reference evidence="3" key="1">
    <citation type="submission" date="2016-11" db="EMBL/GenBank/DDBJ databases">
        <authorList>
            <person name="Varghese N."/>
            <person name="Submissions S."/>
        </authorList>
    </citation>
    <scope>NUCLEOTIDE SEQUENCE [LARGE SCALE GENOMIC DNA]</scope>
    <source>
        <strain evidence="3">DSM 1811</strain>
    </source>
</reference>
<dbReference type="Gene3D" id="1.50.10.10">
    <property type="match status" value="1"/>
</dbReference>
<evidence type="ECO:0000313" key="2">
    <source>
        <dbReference type="EMBL" id="SHM31456.1"/>
    </source>
</evidence>
<dbReference type="PANTHER" id="PTHR42899:SF1">
    <property type="entry name" value="SPERMATOGENESIS-ASSOCIATED PROTEIN 20"/>
    <property type="match status" value="1"/>
</dbReference>
<dbReference type="Gene3D" id="3.40.30.10">
    <property type="entry name" value="Glutaredoxin"/>
    <property type="match status" value="1"/>
</dbReference>
<dbReference type="Gene3D" id="1.50.10.20">
    <property type="match status" value="1"/>
</dbReference>
<dbReference type="EMBL" id="FRBY01000004">
    <property type="protein sequence ID" value="SHM31456.1"/>
    <property type="molecule type" value="Genomic_DNA"/>
</dbReference>
<dbReference type="AlphaFoldDB" id="A0A1M7HSG3"/>
<dbReference type="GO" id="GO:0005975">
    <property type="term" value="P:carbohydrate metabolic process"/>
    <property type="evidence" value="ECO:0007669"/>
    <property type="project" value="InterPro"/>
</dbReference>
<dbReference type="PROSITE" id="PS51257">
    <property type="entry name" value="PROKAR_LIPOPROTEIN"/>
    <property type="match status" value="1"/>
</dbReference>
<gene>
    <name evidence="2" type="ORF">SAMN05444366_2854</name>
</gene>
<dbReference type="PANTHER" id="PTHR42899">
    <property type="entry name" value="SPERMATOGENESIS-ASSOCIATED PROTEIN 20"/>
    <property type="match status" value="1"/>
</dbReference>
<organism evidence="2 3">
    <name type="scientific">Flavobacterium saccharophilum</name>
    <dbReference type="NCBI Taxonomy" id="29534"/>
    <lineage>
        <taxon>Bacteria</taxon>
        <taxon>Pseudomonadati</taxon>
        <taxon>Bacteroidota</taxon>
        <taxon>Flavobacteriia</taxon>
        <taxon>Flavobacteriales</taxon>
        <taxon>Flavobacteriaceae</taxon>
        <taxon>Flavobacterium</taxon>
    </lineage>
</organism>
<dbReference type="PIRSF" id="PIRSF006402">
    <property type="entry name" value="UCP006402_thioredoxin"/>
    <property type="match status" value="1"/>
</dbReference>
<dbReference type="CDD" id="cd02955">
    <property type="entry name" value="SSP411"/>
    <property type="match status" value="1"/>
</dbReference>
<dbReference type="InterPro" id="IPR024705">
    <property type="entry name" value="Ssp411"/>
</dbReference>
<sequence>MRIFHLLLIVSCFFISCNKKQHTEENHKYTNDLINETSPYLLQHAHNPVDWKAWNQEALDKAKAENKLIIISVGYSACHWCHVMEEESFENEAVAKLMNDNFISIKVDREERPDIDQIYMNAVQLMTGKGGWPLNCIALPDGRPIFGGTYFTREEWTKALTELSDLYKNNPKKASEYADKLVAGIQKAELISVNNSPADFKNSAISDAVKLWQKELDYKEGGLAGDTKFPMPGALSFLLRYSIQNNDKATQNYVHTTLAKMANGGIYDPIGGGFSRYSVDSKWHIPHFEKMLYDNAQLVSLYSDAYLATKNELYKKTVVETLNFVEKELMASNGAFYSSLDADSKNRSNKREEGAYYVWKKEELQTLLKYDFSLFQEYFNINENGLWENGNYVLFKTQADKDFAIKNKLTVAELDSKVKNWKQILLAARNKRPRPHLDNKTLTSWNALMIKGYVSAYRAFKNPHYKEVALKNANFIVNNQLQKDGSLNHSYKEDKSSIVGFSEDYATVIDAFISVYQITLDEKWLTKAKQLTDYTITHFWDKKSNLFYFTSNTSKDLISRKMEIVDNVIPGSNSVLAHNLFLLGHYYSNETYSKTAQQMLNNVKEDALQAPTEYYNWLNLMMNYTDDYFEVAISGKDAVAKTSQLQSYYLPNILIAGSTAASKLPILENRFADNETYIYVCVNKACKMPEKEVNVAVGKIKNGL</sequence>
<feature type="domain" description="Spermatogenesis-associated protein 20-like TRX" evidence="1">
    <location>
        <begin position="30"/>
        <end position="183"/>
    </location>
</feature>
<dbReference type="InterPro" id="IPR012341">
    <property type="entry name" value="6hp_glycosidase-like_sf"/>
</dbReference>
<dbReference type="InterPro" id="IPR036249">
    <property type="entry name" value="Thioredoxin-like_sf"/>
</dbReference>
<evidence type="ECO:0000313" key="3">
    <source>
        <dbReference type="Proteomes" id="UP000184121"/>
    </source>
</evidence>
<protein>
    <recommendedName>
        <fullName evidence="1">Spermatogenesis-associated protein 20-like TRX domain-containing protein</fullName>
    </recommendedName>
</protein>
<name>A0A1M7HSG3_9FLAO</name>
<dbReference type="Proteomes" id="UP000184121">
    <property type="component" value="Unassembled WGS sequence"/>
</dbReference>
<dbReference type="InterPro" id="IPR004879">
    <property type="entry name" value="Ssp411-like_TRX"/>
</dbReference>